<dbReference type="InterPro" id="IPR045078">
    <property type="entry name" value="TST/MPST-like"/>
</dbReference>
<dbReference type="EMBL" id="RRYP01013027">
    <property type="protein sequence ID" value="TNV76747.1"/>
    <property type="molecule type" value="Genomic_DNA"/>
</dbReference>
<comment type="caution">
    <text evidence="4">The sequence shown here is derived from an EMBL/GenBank/DDBJ whole genome shotgun (WGS) entry which is preliminary data.</text>
</comment>
<keyword evidence="5" id="KW-1185">Reference proteome</keyword>
<feature type="domain" description="Rhodanese" evidence="3">
    <location>
        <begin position="164"/>
        <end position="259"/>
    </location>
</feature>
<dbReference type="PANTHER" id="PTHR11364:SF27">
    <property type="entry name" value="SULFURTRANSFERASE"/>
    <property type="match status" value="1"/>
</dbReference>
<dbReference type="PANTHER" id="PTHR11364">
    <property type="entry name" value="THIOSULFATE SULFERTANSFERASE"/>
    <property type="match status" value="1"/>
</dbReference>
<evidence type="ECO:0000256" key="2">
    <source>
        <dbReference type="ARBA" id="ARBA00022737"/>
    </source>
</evidence>
<reference evidence="4" key="1">
    <citation type="submission" date="2019-06" db="EMBL/GenBank/DDBJ databases">
        <authorList>
            <person name="Zheng W."/>
        </authorList>
    </citation>
    <scope>NUCLEOTIDE SEQUENCE</scope>
    <source>
        <strain evidence="4">QDHG01</strain>
    </source>
</reference>
<dbReference type="Proteomes" id="UP000785679">
    <property type="component" value="Unassembled WGS sequence"/>
</dbReference>
<keyword evidence="1" id="KW-0808">Transferase</keyword>
<evidence type="ECO:0000259" key="3">
    <source>
        <dbReference type="PROSITE" id="PS50206"/>
    </source>
</evidence>
<sequence>MLAFRSHPDLKIFDCSVMDGALLSFHADHLPDASFIDLNYFRNMTNPYPFMLPGVQQFTDTMKLNGIKKSTRVVLYDKGNSYYATRVYWMLRTYGHENASVLNGGFPKWKAEMRRTESTEGFEQPIVDSEFEYAFKPELYRYFEQIVQLSKDIKAKDTTEQLTDARPKSSYDAGHIDEAINLWWQELQNADHTVKSPAEIWAIAQANGVDLTHPQTTSCQSGITATWLYASFQHAGNQNTAVYDGSYNEYSQRIKNVTHEHHHNQTSTFLY</sequence>
<dbReference type="SUPFAM" id="SSF52821">
    <property type="entry name" value="Rhodanese/Cell cycle control phosphatase"/>
    <property type="match status" value="2"/>
</dbReference>
<dbReference type="Gene3D" id="3.40.250.10">
    <property type="entry name" value="Rhodanese-like domain"/>
    <property type="match status" value="2"/>
</dbReference>
<dbReference type="AlphaFoldDB" id="A0A8J8NJP4"/>
<proteinExistence type="predicted"/>
<evidence type="ECO:0000313" key="5">
    <source>
        <dbReference type="Proteomes" id="UP000785679"/>
    </source>
</evidence>
<dbReference type="PROSITE" id="PS50206">
    <property type="entry name" value="RHODANESE_3"/>
    <property type="match status" value="2"/>
</dbReference>
<accession>A0A8J8NJP4</accession>
<evidence type="ECO:0000256" key="1">
    <source>
        <dbReference type="ARBA" id="ARBA00022679"/>
    </source>
</evidence>
<dbReference type="InterPro" id="IPR036873">
    <property type="entry name" value="Rhodanese-like_dom_sf"/>
</dbReference>
<dbReference type="OrthoDB" id="270167at2759"/>
<organism evidence="4 5">
    <name type="scientific">Halteria grandinella</name>
    <dbReference type="NCBI Taxonomy" id="5974"/>
    <lineage>
        <taxon>Eukaryota</taxon>
        <taxon>Sar</taxon>
        <taxon>Alveolata</taxon>
        <taxon>Ciliophora</taxon>
        <taxon>Intramacronucleata</taxon>
        <taxon>Spirotrichea</taxon>
        <taxon>Stichotrichia</taxon>
        <taxon>Sporadotrichida</taxon>
        <taxon>Halteriidae</taxon>
        <taxon>Halteria</taxon>
    </lineage>
</organism>
<feature type="domain" description="Rhodanese" evidence="3">
    <location>
        <begin position="6"/>
        <end position="118"/>
    </location>
</feature>
<dbReference type="Pfam" id="PF00581">
    <property type="entry name" value="Rhodanese"/>
    <property type="match status" value="2"/>
</dbReference>
<name>A0A8J8NJP4_HALGN</name>
<dbReference type="GO" id="GO:0004792">
    <property type="term" value="F:thiosulfate-cyanide sulfurtransferase activity"/>
    <property type="evidence" value="ECO:0007669"/>
    <property type="project" value="TreeGrafter"/>
</dbReference>
<dbReference type="SMART" id="SM00450">
    <property type="entry name" value="RHOD"/>
    <property type="match status" value="2"/>
</dbReference>
<gene>
    <name evidence="4" type="ORF">FGO68_gene3388</name>
</gene>
<dbReference type="InterPro" id="IPR001763">
    <property type="entry name" value="Rhodanese-like_dom"/>
</dbReference>
<protein>
    <recommendedName>
        <fullName evidence="3">Rhodanese domain-containing protein</fullName>
    </recommendedName>
</protein>
<keyword evidence="2" id="KW-0677">Repeat</keyword>
<dbReference type="CDD" id="cd01448">
    <property type="entry name" value="TST_Repeat_1"/>
    <property type="match status" value="1"/>
</dbReference>
<evidence type="ECO:0000313" key="4">
    <source>
        <dbReference type="EMBL" id="TNV76747.1"/>
    </source>
</evidence>